<proteinExistence type="predicted"/>
<evidence type="ECO:0000313" key="2">
    <source>
        <dbReference type="EMBL" id="SCY55412.1"/>
    </source>
</evidence>
<accession>A0A1G5GUZ4</accession>
<keyword evidence="3" id="KW-1185">Reference proteome</keyword>
<dbReference type="Pfam" id="PF14485">
    <property type="entry name" value="DUF4431"/>
    <property type="match status" value="1"/>
</dbReference>
<reference evidence="2 3" key="1">
    <citation type="submission" date="2016-10" db="EMBL/GenBank/DDBJ databases">
        <authorList>
            <person name="de Groot N.N."/>
        </authorList>
    </citation>
    <scope>NUCLEOTIDE SEQUENCE [LARGE SCALE GENOMIC DNA]</scope>
    <source>
        <strain evidence="2 3">DSM 18978</strain>
    </source>
</reference>
<name>A0A1G5GUZ4_9FIRM</name>
<dbReference type="PROSITE" id="PS51257">
    <property type="entry name" value="PROKAR_LIPOPROTEIN"/>
    <property type="match status" value="1"/>
</dbReference>
<dbReference type="Proteomes" id="UP000198636">
    <property type="component" value="Unassembled WGS sequence"/>
</dbReference>
<gene>
    <name evidence="2" type="ORF">SAMN03080606_01791</name>
</gene>
<dbReference type="AlphaFoldDB" id="A0A1G5GUZ4"/>
<evidence type="ECO:0000313" key="3">
    <source>
        <dbReference type="Proteomes" id="UP000198636"/>
    </source>
</evidence>
<dbReference type="RefSeq" id="WP_091542493.1">
    <property type="nucleotide sequence ID" value="NZ_FMUS01000010.1"/>
</dbReference>
<evidence type="ECO:0000259" key="1">
    <source>
        <dbReference type="Pfam" id="PF14485"/>
    </source>
</evidence>
<dbReference type="OrthoDB" id="9153867at2"/>
<organism evidence="2 3">
    <name type="scientific">Alkaliphilus peptidifermentans DSM 18978</name>
    <dbReference type="NCBI Taxonomy" id="1120976"/>
    <lineage>
        <taxon>Bacteria</taxon>
        <taxon>Bacillati</taxon>
        <taxon>Bacillota</taxon>
        <taxon>Clostridia</taxon>
        <taxon>Peptostreptococcales</taxon>
        <taxon>Natronincolaceae</taxon>
        <taxon>Alkaliphilus</taxon>
    </lineage>
</organism>
<dbReference type="InterPro" id="IPR027826">
    <property type="entry name" value="DUF4431"/>
</dbReference>
<sequence>MRKLSVFFILVIISFVLCSCNVNKNDKIESNESNEKVGLAIGEVVDSEVVKEYYFEPNVSIIEGTLISRLYYGPPGYGEDPDNDEQRYQLILQLDDPIDVIAEDTDEFNSCISDVLEIQLVLRGEHYMDMARIYKNKYVKVQGTLFSALTGYHYTEVLIVVDEIWD</sequence>
<protein>
    <recommendedName>
        <fullName evidence="1">DUF4431 domain-containing protein</fullName>
    </recommendedName>
</protein>
<feature type="domain" description="DUF4431" evidence="1">
    <location>
        <begin position="117"/>
        <end position="164"/>
    </location>
</feature>
<dbReference type="EMBL" id="FMUS01000010">
    <property type="protein sequence ID" value="SCY55412.1"/>
    <property type="molecule type" value="Genomic_DNA"/>
</dbReference>